<protein>
    <recommendedName>
        <fullName evidence="2">Helicase HerA-like C-terminal domain-containing protein</fullName>
    </recommendedName>
</protein>
<proteinExistence type="predicted"/>
<dbReference type="PANTHER" id="PTHR30121:SF6">
    <property type="entry name" value="SLR6007 PROTEIN"/>
    <property type="match status" value="1"/>
</dbReference>
<feature type="compositionally biased region" description="Basic and acidic residues" evidence="1">
    <location>
        <begin position="475"/>
        <end position="495"/>
    </location>
</feature>
<gene>
    <name evidence="3" type="ORF">SAMN04488044_0380</name>
</gene>
<dbReference type="Gene3D" id="3.40.50.300">
    <property type="entry name" value="P-loop containing nucleotide triphosphate hydrolases"/>
    <property type="match status" value="2"/>
</dbReference>
<organism evidence="3 4">
    <name type="scientific">Cognatishimia maritima</name>
    <dbReference type="NCBI Taxonomy" id="870908"/>
    <lineage>
        <taxon>Bacteria</taxon>
        <taxon>Pseudomonadati</taxon>
        <taxon>Pseudomonadota</taxon>
        <taxon>Alphaproteobacteria</taxon>
        <taxon>Rhodobacterales</taxon>
        <taxon>Paracoccaceae</taxon>
        <taxon>Cognatishimia</taxon>
    </lineage>
</organism>
<evidence type="ECO:0000313" key="3">
    <source>
        <dbReference type="EMBL" id="SHG29325.1"/>
    </source>
</evidence>
<evidence type="ECO:0000259" key="2">
    <source>
        <dbReference type="Pfam" id="PF05872"/>
    </source>
</evidence>
<feature type="region of interest" description="Disordered" evidence="1">
    <location>
        <begin position="475"/>
        <end position="517"/>
    </location>
</feature>
<accession>A0A1M5IM48</accession>
<dbReference type="AlphaFoldDB" id="A0A1M5IM48"/>
<reference evidence="4" key="1">
    <citation type="submission" date="2016-11" db="EMBL/GenBank/DDBJ databases">
        <authorList>
            <person name="Varghese N."/>
            <person name="Submissions S."/>
        </authorList>
    </citation>
    <scope>NUCLEOTIDE SEQUENCE [LARGE SCALE GENOMIC DNA]</scope>
    <source>
        <strain evidence="4">DSM 28223</strain>
    </source>
</reference>
<evidence type="ECO:0000256" key="1">
    <source>
        <dbReference type="SAM" id="MobiDB-lite"/>
    </source>
</evidence>
<dbReference type="Proteomes" id="UP000184211">
    <property type="component" value="Unassembled WGS sequence"/>
</dbReference>
<dbReference type="SUPFAM" id="SSF52540">
    <property type="entry name" value="P-loop containing nucleoside triphosphate hydrolases"/>
    <property type="match status" value="1"/>
</dbReference>
<feature type="domain" description="Helicase HerA-like C-terminal" evidence="2">
    <location>
        <begin position="50"/>
        <end position="548"/>
    </location>
</feature>
<sequence>MALKIPYKQQFALYLSTRLALLWRSERHKVISRRREPLENSIFLGGGGEDYATQQFLNLKYANRHGLIAGATGTGKTVTLQIMAEGFSNAGVPVFLADVKGDLSGLAGSGSADFKLHEAFTSRAETIGFTDYSYESFPVTFWDLFGKKGHPIRTTVSEMGPLLISRLLELSEAQEGILNIAFRLADEEGLPLLDLKDLQSLLVWVGENRKDLSLRYGNISVQSIGAIQRRLMVLENQGAAEFFGEPALDLRDLIRTTDTGRGQVNILAADKLMASPRLYATFLLWLLSELFEDLPEVGDPDKPKLVFFFDEAHLLFDDAPKALVDKVEQVARLIRSKGVGVYFITQNPADVPEDILGQLGNRVQHALRAFTAKDRKDLRLAAETYRDNPRFSTEEAIRDVGVGEAVTSTLLKKGVPSIVERTLIRPPSSQLGPISDALRNDVMAASDLDTKYRDTVDRRSAFEILKSRAEQAAEDAERLEAKEDNMSAPDREFASGRRYNGSRVGKSTSRRVGRGSQKTFGEQMTQMVVKELTGTTGRKLVRGILGGLFKGR</sequence>
<name>A0A1M5IM48_9RHOB</name>
<dbReference type="InterPro" id="IPR027417">
    <property type="entry name" value="P-loop_NTPase"/>
</dbReference>
<evidence type="ECO:0000313" key="4">
    <source>
        <dbReference type="Proteomes" id="UP000184211"/>
    </source>
</evidence>
<dbReference type="Pfam" id="PF05872">
    <property type="entry name" value="HerA_C"/>
    <property type="match status" value="1"/>
</dbReference>
<dbReference type="EMBL" id="FQWM01000001">
    <property type="protein sequence ID" value="SHG29325.1"/>
    <property type="molecule type" value="Genomic_DNA"/>
</dbReference>
<dbReference type="PANTHER" id="PTHR30121">
    <property type="entry name" value="UNCHARACTERIZED PROTEIN YJGR-RELATED"/>
    <property type="match status" value="1"/>
</dbReference>
<dbReference type="InterPro" id="IPR033186">
    <property type="entry name" value="HerA_C"/>
</dbReference>
<dbReference type="InterPro" id="IPR051162">
    <property type="entry name" value="T4SS_component"/>
</dbReference>
<keyword evidence="4" id="KW-1185">Reference proteome</keyword>